<feature type="region of interest" description="Disordered" evidence="1">
    <location>
        <begin position="523"/>
        <end position="571"/>
    </location>
</feature>
<dbReference type="PANTHER" id="PTHR35391:SF3">
    <property type="entry name" value="FINGER DOMAIN PROTEIN, PUTATIVE (AFU_ORTHOLOGUE AFUA_8G04300)-RELATED"/>
    <property type="match status" value="1"/>
</dbReference>
<evidence type="ECO:0000313" key="4">
    <source>
        <dbReference type="Proteomes" id="UP001316803"/>
    </source>
</evidence>
<feature type="domain" description="C2H2-type" evidence="2">
    <location>
        <begin position="875"/>
        <end position="898"/>
    </location>
</feature>
<accession>A0AAN8EMV7</accession>
<name>A0AAN8EMV7_9EURO</name>
<feature type="compositionally biased region" description="Polar residues" evidence="1">
    <location>
        <begin position="1"/>
        <end position="24"/>
    </location>
</feature>
<dbReference type="Proteomes" id="UP001316803">
    <property type="component" value="Unassembled WGS sequence"/>
</dbReference>
<proteinExistence type="predicted"/>
<feature type="region of interest" description="Disordered" evidence="1">
    <location>
        <begin position="127"/>
        <end position="181"/>
    </location>
</feature>
<dbReference type="PANTHER" id="PTHR35391">
    <property type="entry name" value="C2H2-TYPE DOMAIN-CONTAINING PROTEIN-RELATED"/>
    <property type="match status" value="1"/>
</dbReference>
<feature type="region of interest" description="Disordered" evidence="1">
    <location>
        <begin position="317"/>
        <end position="447"/>
    </location>
</feature>
<dbReference type="InterPro" id="IPR058925">
    <property type="entry name" value="zf-C2H2_AcuF"/>
</dbReference>
<reference evidence="3 4" key="1">
    <citation type="submission" date="2022-12" db="EMBL/GenBank/DDBJ databases">
        <title>Genomic features and morphological characterization of a novel Knufia sp. strain isolated from spacecraft assembly facility.</title>
        <authorList>
            <person name="Teixeira M."/>
            <person name="Chander A.M."/>
            <person name="Stajich J.E."/>
            <person name="Venkateswaran K."/>
        </authorList>
    </citation>
    <scope>NUCLEOTIDE SEQUENCE [LARGE SCALE GENOMIC DNA]</scope>
    <source>
        <strain evidence="3 4">FJI-L2-BK-P2</strain>
    </source>
</reference>
<dbReference type="Gene3D" id="3.30.160.60">
    <property type="entry name" value="Classic Zinc Finger"/>
    <property type="match status" value="1"/>
</dbReference>
<dbReference type="EMBL" id="JAKLMC020000050">
    <property type="protein sequence ID" value="KAK5948253.1"/>
    <property type="molecule type" value="Genomic_DNA"/>
</dbReference>
<dbReference type="PROSITE" id="PS00028">
    <property type="entry name" value="ZINC_FINGER_C2H2_1"/>
    <property type="match status" value="1"/>
</dbReference>
<feature type="compositionally biased region" description="Low complexity" evidence="1">
    <location>
        <begin position="760"/>
        <end position="771"/>
    </location>
</feature>
<feature type="region of interest" description="Disordered" evidence="1">
    <location>
        <begin position="460"/>
        <end position="491"/>
    </location>
</feature>
<dbReference type="AlphaFoldDB" id="A0AAN8EMV7"/>
<feature type="compositionally biased region" description="Polar residues" evidence="1">
    <location>
        <begin position="623"/>
        <end position="634"/>
    </location>
</feature>
<feature type="compositionally biased region" description="Polar residues" evidence="1">
    <location>
        <begin position="137"/>
        <end position="154"/>
    </location>
</feature>
<protein>
    <recommendedName>
        <fullName evidence="2">C2H2-type domain-containing protein</fullName>
    </recommendedName>
</protein>
<feature type="compositionally biased region" description="Polar residues" evidence="1">
    <location>
        <begin position="524"/>
        <end position="534"/>
    </location>
</feature>
<feature type="region of interest" description="Disordered" evidence="1">
    <location>
        <begin position="613"/>
        <end position="654"/>
    </location>
</feature>
<sequence>MSNVTSVPTYNTTAWPDTLHQSGEQQHHIGRNHFGAKTNSAGKPQPVQRVDSLNTSDYSHDTLPTFSAGSSFDFDHPTPIESADETTFRTPEIEDLLWQENYHENAAEEVTHDSAVYNGVTDYSLEEQPRSAGLASHRTSLPSPQSTNISTPEASTGHYKKPSQNSTLFTSPMSSPHHFKRPLDFDVQMSQPQSSGYYMHTPIQPSAQVASPVIQISSHTRGDSPARSSDFGGSRVTKKRSASNLSQGEYFPDVDDEQQSSLLMPPSHDLVVGWEVEEEGRAGVAPSQRGTEEIQSFDDVERQQELDNAVTEVEHWLENTSLDPSSARHTRGQARPDRVRSRSTGARPAAGQQPILMSHPHPGPGLDIDERSGYYYSSDEGSQYSLDPEDHPETHPADMPPRRDSDVAPDEQTDQSEPLPKQFFRRRPWQDSFPTHLPDDSTRYQPDTSNAAMYKFAQRAKESETASRAATWGTGRRRLSDGDMDSITGDNKTRHLSLTKTRMRERGISIVQEMKAKAKEQYLKRSNSRSQQFQMHGHELEKVQSPEPIEQRSSFESQHQLHSNSYSKPKSPSITAALKEATSNLAAVGASSNSLNIETESQHEGFIRRTIRRVRSKSDVNKSPKSPTGVTSMMAQLGGPPAPIPSPAQDGPSPISYQTTPISAAPDRIMQIRSPIRMPLSPRPANVMPNFEGFKVQVTELNPDLAPYLVERIAHDQVKRYKRLVKSKVDHLAAVTEGKCTSGPHLCPALDGEAEILPARSGGRDTSSSSTFKVAPGADSDNEDSAFDGIVTPAAFPDGIPLPPTKKLPARFECPLCFQVKTFQKPSDWTKHVHEDVQPFTCTFPSCPEPKSFKRKADWVRHENERHRHLEWWKCNVSECTHVCYRKDNFVQHLVREHKRKEPKLKGRGNANVKGKGKSAANAFNAEEQEFWNLVDRCRHDNATDAKHEPCKFCGNICASWKKLSVHVGKHMEQIAMPVLELAEKRNVTKDTIISPIEPMQRTPPFYGAGQGLITDLSSHPLSPFTQSAASNFQTPSAGHSPAFMQTQPGSVPSQGNYLRPGYSPGGIQQPSLASTSYATGPVAGNTAFAMQPGFDSNQYASYNDQHAMYPQNSLLSAAEAIPRTTAPDMGYLNNGMHDTYGAHQYYSSAEQQFVQYQHPNIMNVNGMMDPNHLMNGQHFQTPVTTQSMDDHGYPYARRQQWQQQ</sequence>
<evidence type="ECO:0000259" key="2">
    <source>
        <dbReference type="PROSITE" id="PS00028"/>
    </source>
</evidence>
<evidence type="ECO:0000313" key="3">
    <source>
        <dbReference type="EMBL" id="KAK5948253.1"/>
    </source>
</evidence>
<organism evidence="3 4">
    <name type="scientific">Knufia fluminis</name>
    <dbReference type="NCBI Taxonomy" id="191047"/>
    <lineage>
        <taxon>Eukaryota</taxon>
        <taxon>Fungi</taxon>
        <taxon>Dikarya</taxon>
        <taxon>Ascomycota</taxon>
        <taxon>Pezizomycotina</taxon>
        <taxon>Eurotiomycetes</taxon>
        <taxon>Chaetothyriomycetidae</taxon>
        <taxon>Chaetothyriales</taxon>
        <taxon>Trichomeriaceae</taxon>
        <taxon>Knufia</taxon>
    </lineage>
</organism>
<feature type="compositionally biased region" description="Polar residues" evidence="1">
    <location>
        <begin position="162"/>
        <end position="174"/>
    </location>
</feature>
<keyword evidence="4" id="KW-1185">Reference proteome</keyword>
<feature type="region of interest" description="Disordered" evidence="1">
    <location>
        <begin position="1"/>
        <end position="25"/>
    </location>
</feature>
<dbReference type="InterPro" id="IPR013087">
    <property type="entry name" value="Znf_C2H2_type"/>
</dbReference>
<feature type="region of interest" description="Disordered" evidence="1">
    <location>
        <begin position="217"/>
        <end position="252"/>
    </location>
</feature>
<feature type="region of interest" description="Disordered" evidence="1">
    <location>
        <begin position="279"/>
        <end position="304"/>
    </location>
</feature>
<feature type="compositionally biased region" description="Polar residues" evidence="1">
    <location>
        <begin position="551"/>
        <end position="571"/>
    </location>
</feature>
<dbReference type="Pfam" id="PF26082">
    <property type="entry name" value="zf-C2H2_AcuF"/>
    <property type="match status" value="1"/>
</dbReference>
<feature type="region of interest" description="Disordered" evidence="1">
    <location>
        <begin position="760"/>
        <end position="781"/>
    </location>
</feature>
<feature type="compositionally biased region" description="Basic and acidic residues" evidence="1">
    <location>
        <begin position="388"/>
        <end position="406"/>
    </location>
</feature>
<evidence type="ECO:0000256" key="1">
    <source>
        <dbReference type="SAM" id="MobiDB-lite"/>
    </source>
</evidence>
<dbReference type="SMART" id="SM00355">
    <property type="entry name" value="ZnF_C2H2"/>
    <property type="match status" value="3"/>
</dbReference>
<gene>
    <name evidence="3" type="ORF">OHC33_010687</name>
</gene>
<comment type="caution">
    <text evidence="3">The sequence shown here is derived from an EMBL/GenBank/DDBJ whole genome shotgun (WGS) entry which is preliminary data.</text>
</comment>